<dbReference type="STRING" id="1798480.A2851_02890"/>
<protein>
    <recommendedName>
        <fullName evidence="6 7">Small ribosomal subunit protein uS4</fullName>
    </recommendedName>
</protein>
<keyword evidence="5 7" id="KW-0687">Ribonucleoprotein</keyword>
<dbReference type="InterPro" id="IPR005709">
    <property type="entry name" value="Ribosomal_uS4_bac-type"/>
</dbReference>
<reference evidence="11 12" key="1">
    <citation type="journal article" date="2016" name="Nat. Commun.">
        <title>Thousands of microbial genomes shed light on interconnected biogeochemical processes in an aquifer system.</title>
        <authorList>
            <person name="Anantharaman K."/>
            <person name="Brown C.T."/>
            <person name="Hug L.A."/>
            <person name="Sharon I."/>
            <person name="Castelle C.J."/>
            <person name="Probst A.J."/>
            <person name="Thomas B.C."/>
            <person name="Singh A."/>
            <person name="Wilkins M.J."/>
            <person name="Karaoz U."/>
            <person name="Brodie E.L."/>
            <person name="Williams K.H."/>
            <person name="Hubbard S.S."/>
            <person name="Banfield J.F."/>
        </authorList>
    </citation>
    <scope>NUCLEOTIDE SEQUENCE [LARGE SCALE GENOMIC DNA]</scope>
</reference>
<dbReference type="GO" id="GO:0003735">
    <property type="term" value="F:structural constituent of ribosome"/>
    <property type="evidence" value="ECO:0007669"/>
    <property type="project" value="InterPro"/>
</dbReference>
<dbReference type="Gene3D" id="1.10.1050.10">
    <property type="entry name" value="Ribosomal Protein S4 Delta 41, Chain A, domain 1"/>
    <property type="match status" value="1"/>
</dbReference>
<dbReference type="SMART" id="SM00363">
    <property type="entry name" value="S4"/>
    <property type="match status" value="1"/>
</dbReference>
<evidence type="ECO:0000256" key="1">
    <source>
        <dbReference type="ARBA" id="ARBA00007465"/>
    </source>
</evidence>
<evidence type="ECO:0000313" key="11">
    <source>
        <dbReference type="EMBL" id="OGG53229.1"/>
    </source>
</evidence>
<proteinExistence type="inferred from homology"/>
<dbReference type="NCBIfam" id="NF003717">
    <property type="entry name" value="PRK05327.1"/>
    <property type="match status" value="1"/>
</dbReference>
<dbReference type="InterPro" id="IPR036986">
    <property type="entry name" value="S4_RNA-bd_sf"/>
</dbReference>
<evidence type="ECO:0000256" key="5">
    <source>
        <dbReference type="ARBA" id="ARBA00023274"/>
    </source>
</evidence>
<dbReference type="Pfam" id="PF01479">
    <property type="entry name" value="S4"/>
    <property type="match status" value="1"/>
</dbReference>
<dbReference type="GO" id="GO:0042274">
    <property type="term" value="P:ribosomal small subunit biogenesis"/>
    <property type="evidence" value="ECO:0007669"/>
    <property type="project" value="TreeGrafter"/>
</dbReference>
<dbReference type="SUPFAM" id="SSF55174">
    <property type="entry name" value="Alpha-L RNA-binding motif"/>
    <property type="match status" value="1"/>
</dbReference>
<dbReference type="HAMAP" id="MF_01306_B">
    <property type="entry name" value="Ribosomal_uS4_B"/>
    <property type="match status" value="1"/>
</dbReference>
<dbReference type="FunFam" id="3.10.290.10:FF:000001">
    <property type="entry name" value="30S ribosomal protein S4"/>
    <property type="match status" value="1"/>
</dbReference>
<accession>A0A1F6CVN4</accession>
<dbReference type="Pfam" id="PF00163">
    <property type="entry name" value="Ribosomal_S4"/>
    <property type="match status" value="1"/>
</dbReference>
<feature type="domain" description="Small ribosomal subunit protein uS4 N-terminal" evidence="10">
    <location>
        <begin position="5"/>
        <end position="92"/>
    </location>
</feature>
<comment type="similarity">
    <text evidence="1 7">Belongs to the universal ribosomal protein uS4 family.</text>
</comment>
<feature type="domain" description="RNA-binding S4" evidence="9">
    <location>
        <begin position="93"/>
        <end position="159"/>
    </location>
</feature>
<evidence type="ECO:0000256" key="7">
    <source>
        <dbReference type="HAMAP-Rule" id="MF_01306"/>
    </source>
</evidence>
<keyword evidence="3 7" id="KW-0694">RNA-binding</keyword>
<dbReference type="SMART" id="SM01390">
    <property type="entry name" value="Ribosomal_S4"/>
    <property type="match status" value="1"/>
</dbReference>
<keyword evidence="4 7" id="KW-0689">Ribosomal protein</keyword>
<keyword evidence="2 7" id="KW-0699">rRNA-binding</keyword>
<dbReference type="PANTHER" id="PTHR11831">
    <property type="entry name" value="30S 40S RIBOSOMAL PROTEIN"/>
    <property type="match status" value="1"/>
</dbReference>
<organism evidence="11 12">
    <name type="scientific">Candidatus Kaiserbacteria bacterium RIFCSPHIGHO2_01_FULL_53_29</name>
    <dbReference type="NCBI Taxonomy" id="1798480"/>
    <lineage>
        <taxon>Bacteria</taxon>
        <taxon>Candidatus Kaiseribacteriota</taxon>
    </lineage>
</organism>
<dbReference type="InterPro" id="IPR022801">
    <property type="entry name" value="Ribosomal_uS4"/>
</dbReference>
<dbReference type="InterPro" id="IPR002942">
    <property type="entry name" value="S4_RNA-bd"/>
</dbReference>
<dbReference type="GO" id="GO:0015935">
    <property type="term" value="C:small ribosomal subunit"/>
    <property type="evidence" value="ECO:0007669"/>
    <property type="project" value="InterPro"/>
</dbReference>
<dbReference type="CDD" id="cd00165">
    <property type="entry name" value="S4"/>
    <property type="match status" value="1"/>
</dbReference>
<dbReference type="GO" id="GO:0006412">
    <property type="term" value="P:translation"/>
    <property type="evidence" value="ECO:0007669"/>
    <property type="project" value="UniProtKB-UniRule"/>
</dbReference>
<evidence type="ECO:0000313" key="12">
    <source>
        <dbReference type="Proteomes" id="UP000176863"/>
    </source>
</evidence>
<sequence length="205" mass="22771">MLLIKSKFKIAKRLGAGIFEKTQSQKFALSEARSPAKKSRGGRGGGGDYGRQLLEKQRVRFTYGISERQLSNYAETAFAEADPSASLYRALEMRADGAVYRVGFASTRRAARQMTSHGHITINGKRITTPSYRVRKGDVIAVREGSRQSPLFSGLAENKAENSRAVPQWLNVDINLLKAEVIGEPTYNAVEVGLDYPTVFEFYSR</sequence>
<evidence type="ECO:0000256" key="8">
    <source>
        <dbReference type="SAM" id="MobiDB-lite"/>
    </source>
</evidence>
<dbReference type="GO" id="GO:0019843">
    <property type="term" value="F:rRNA binding"/>
    <property type="evidence" value="ECO:0007669"/>
    <property type="project" value="UniProtKB-UniRule"/>
</dbReference>
<dbReference type="Proteomes" id="UP000176863">
    <property type="component" value="Unassembled WGS sequence"/>
</dbReference>
<dbReference type="AlphaFoldDB" id="A0A1F6CVN4"/>
<evidence type="ECO:0000259" key="9">
    <source>
        <dbReference type="SMART" id="SM00363"/>
    </source>
</evidence>
<comment type="function">
    <text evidence="7">With S5 and S12 plays an important role in translational accuracy.</text>
</comment>
<dbReference type="Gene3D" id="3.10.290.10">
    <property type="entry name" value="RNA-binding S4 domain"/>
    <property type="match status" value="1"/>
</dbReference>
<comment type="function">
    <text evidence="7">One of the primary rRNA binding proteins, it binds directly to 16S rRNA where it nucleates assembly of the body of the 30S subunit.</text>
</comment>
<evidence type="ECO:0000256" key="4">
    <source>
        <dbReference type="ARBA" id="ARBA00022980"/>
    </source>
</evidence>
<dbReference type="PROSITE" id="PS50889">
    <property type="entry name" value="S4"/>
    <property type="match status" value="1"/>
</dbReference>
<dbReference type="InterPro" id="IPR001912">
    <property type="entry name" value="Ribosomal_uS4_N"/>
</dbReference>
<dbReference type="PANTHER" id="PTHR11831:SF4">
    <property type="entry name" value="SMALL RIBOSOMAL SUBUNIT PROTEIN US4M"/>
    <property type="match status" value="1"/>
</dbReference>
<feature type="region of interest" description="Disordered" evidence="8">
    <location>
        <begin position="29"/>
        <end position="49"/>
    </location>
</feature>
<evidence type="ECO:0000256" key="2">
    <source>
        <dbReference type="ARBA" id="ARBA00022730"/>
    </source>
</evidence>
<evidence type="ECO:0000256" key="6">
    <source>
        <dbReference type="ARBA" id="ARBA00035254"/>
    </source>
</evidence>
<evidence type="ECO:0000256" key="3">
    <source>
        <dbReference type="ARBA" id="ARBA00022884"/>
    </source>
</evidence>
<gene>
    <name evidence="7" type="primary">rpsD</name>
    <name evidence="11" type="ORF">A2851_02890</name>
</gene>
<comment type="subunit">
    <text evidence="7">Part of the 30S ribosomal subunit. Contacts protein S5. The interaction surface between S4 and S5 is involved in control of translational fidelity.</text>
</comment>
<name>A0A1F6CVN4_9BACT</name>
<comment type="caution">
    <text evidence="11">The sequence shown here is derived from an EMBL/GenBank/DDBJ whole genome shotgun (WGS) entry which is preliminary data.</text>
</comment>
<evidence type="ECO:0000259" key="10">
    <source>
        <dbReference type="SMART" id="SM01390"/>
    </source>
</evidence>
<dbReference type="EMBL" id="MFKT01000015">
    <property type="protein sequence ID" value="OGG53229.1"/>
    <property type="molecule type" value="Genomic_DNA"/>
</dbReference>